<feature type="non-terminal residue" evidence="2">
    <location>
        <position position="1"/>
    </location>
</feature>
<dbReference type="EMBL" id="OX459959">
    <property type="protein sequence ID" value="CAI9164760.1"/>
    <property type="molecule type" value="Genomic_DNA"/>
</dbReference>
<keyword evidence="3" id="KW-1185">Reference proteome</keyword>
<evidence type="ECO:0000256" key="1">
    <source>
        <dbReference type="SAM" id="MobiDB-lite"/>
    </source>
</evidence>
<protein>
    <submittedName>
        <fullName evidence="2">Uncharacterized protein</fullName>
    </submittedName>
</protein>
<reference evidence="2" key="1">
    <citation type="submission" date="2023-04" db="EMBL/GenBank/DDBJ databases">
        <authorList>
            <consortium name="ELIXIR-Norway"/>
        </authorList>
    </citation>
    <scope>NUCLEOTIDE SEQUENCE [LARGE SCALE GENOMIC DNA]</scope>
</reference>
<dbReference type="Proteomes" id="UP001176941">
    <property type="component" value="Chromosome 23"/>
</dbReference>
<accession>A0ABN8YT38</accession>
<feature type="region of interest" description="Disordered" evidence="1">
    <location>
        <begin position="1"/>
        <end position="124"/>
    </location>
</feature>
<evidence type="ECO:0000313" key="2">
    <source>
        <dbReference type="EMBL" id="CAI9164760.1"/>
    </source>
</evidence>
<evidence type="ECO:0000313" key="3">
    <source>
        <dbReference type="Proteomes" id="UP001176941"/>
    </source>
</evidence>
<feature type="compositionally biased region" description="Basic and acidic residues" evidence="1">
    <location>
        <begin position="84"/>
        <end position="101"/>
    </location>
</feature>
<organism evidence="2 3">
    <name type="scientific">Rangifer tarandus platyrhynchus</name>
    <name type="common">Svalbard reindeer</name>
    <dbReference type="NCBI Taxonomy" id="3082113"/>
    <lineage>
        <taxon>Eukaryota</taxon>
        <taxon>Metazoa</taxon>
        <taxon>Chordata</taxon>
        <taxon>Craniata</taxon>
        <taxon>Vertebrata</taxon>
        <taxon>Euteleostomi</taxon>
        <taxon>Mammalia</taxon>
        <taxon>Eutheria</taxon>
        <taxon>Laurasiatheria</taxon>
        <taxon>Artiodactyla</taxon>
        <taxon>Ruminantia</taxon>
        <taxon>Pecora</taxon>
        <taxon>Cervidae</taxon>
        <taxon>Odocoileinae</taxon>
        <taxon>Rangifer</taxon>
    </lineage>
</organism>
<feature type="compositionally biased region" description="Basic and acidic residues" evidence="1">
    <location>
        <begin position="28"/>
        <end position="37"/>
    </location>
</feature>
<feature type="compositionally biased region" description="Low complexity" evidence="1">
    <location>
        <begin position="54"/>
        <end position="68"/>
    </location>
</feature>
<sequence>GLAAPPGFQGRAAEGRCHSPPASAGGEIRFHRTDRRSGNSGDTASLGHATAGMAHAASSLHVSHVSTAPAPAPRLGSGPGSVKAEARRRGLKREASGERRWGPNGPARASRRSRGVQRAGFWEV</sequence>
<gene>
    <name evidence="2" type="ORF">MRATA1EN1_LOCUS13722</name>
</gene>
<proteinExistence type="predicted"/>
<name>A0ABN8YT38_RANTA</name>